<comment type="subcellular location">
    <subcellularLocation>
        <location evidence="1">Membrane</location>
        <topology evidence="1">Single-pass membrane protein</topology>
    </subcellularLocation>
</comment>
<feature type="transmembrane region" description="Helical" evidence="2">
    <location>
        <begin position="12"/>
        <end position="33"/>
    </location>
</feature>
<evidence type="ECO:0000256" key="1">
    <source>
        <dbReference type="ARBA" id="ARBA00004167"/>
    </source>
</evidence>
<keyword evidence="2" id="KW-0472">Membrane</keyword>
<dbReference type="NCBIfam" id="NF007862">
    <property type="entry name" value="PRK10574.1"/>
    <property type="match status" value="1"/>
</dbReference>
<evidence type="ECO:0000256" key="2">
    <source>
        <dbReference type="SAM" id="Phobius"/>
    </source>
</evidence>
<evidence type="ECO:0000313" key="3">
    <source>
        <dbReference type="EMBL" id="CBA74816.1"/>
    </source>
</evidence>
<dbReference type="GO" id="GO:0016020">
    <property type="term" value="C:membrane"/>
    <property type="evidence" value="ECO:0007669"/>
    <property type="project" value="UniProtKB-SubCell"/>
</dbReference>
<reference evidence="3" key="1">
    <citation type="journal article" date="2010" name="Insect Mol. Biol.">
        <title>The draft genome sequence of Arsenophonus nasoniae, son-killer bacterium of Nasonia vitripennis, reveals genes associated with virulence and symbiosis.</title>
        <authorList>
            <person name="Wilkes T."/>
            <person name="Darby A.C."/>
            <person name="Choi J."/>
            <person name="Colborne J.K."/>
            <person name="Werren J.H."/>
            <person name="Hurst G.D.D."/>
        </authorList>
    </citation>
    <scope>NUCLEOTIDE SEQUENCE</scope>
</reference>
<dbReference type="Gene3D" id="3.30.700.10">
    <property type="entry name" value="Glycoprotein, Type 4 Pilin"/>
    <property type="match status" value="1"/>
</dbReference>
<keyword evidence="2" id="KW-0812">Transmembrane</keyword>
<name>D2U1U2_9GAMM</name>
<keyword evidence="2" id="KW-1133">Transmembrane helix</keyword>
<dbReference type="SUPFAM" id="SSF54523">
    <property type="entry name" value="Pili subunits"/>
    <property type="match status" value="1"/>
</dbReference>
<sequence length="144" mass="15955">MENMMKQQGFSLMEIMVAIAIIAVLSAISIPSYKSYMQKASLTDMLQFIVPYKMHTELCGFENGHFTGCHNGVSSIPTSKTGKYVSDIEMKDGIIKVVGTKSLKDLTITLEPTLSTTENQVSWKVSCESIDSGLKKHCADTFRF</sequence>
<dbReference type="InterPro" id="IPR045584">
    <property type="entry name" value="Pilin-like"/>
</dbReference>
<accession>D2U1U2</accession>
<dbReference type="InterPro" id="IPR012902">
    <property type="entry name" value="N_methyl_site"/>
</dbReference>
<dbReference type="EMBL" id="FN545246">
    <property type="protein sequence ID" value="CBA74816.1"/>
    <property type="molecule type" value="Genomic_DNA"/>
</dbReference>
<dbReference type="AlphaFoldDB" id="D2U1U2"/>
<gene>
    <name evidence="3" type="primary">ppdD</name>
    <name evidence="3" type="ORF">ARN_25330</name>
</gene>
<protein>
    <submittedName>
        <fullName evidence="3">Prelipin peptidase dependent protein D</fullName>
    </submittedName>
</protein>
<dbReference type="Pfam" id="PF07963">
    <property type="entry name" value="N_methyl"/>
    <property type="match status" value="1"/>
</dbReference>
<organism evidence="3">
    <name type="scientific">Arsenophonus nasoniae</name>
    <name type="common">son-killer infecting Nasonia vitripennis</name>
    <dbReference type="NCBI Taxonomy" id="638"/>
    <lineage>
        <taxon>Bacteria</taxon>
        <taxon>Pseudomonadati</taxon>
        <taxon>Pseudomonadota</taxon>
        <taxon>Gammaproteobacteria</taxon>
        <taxon>Enterobacterales</taxon>
        <taxon>Morganellaceae</taxon>
        <taxon>Arsenophonus</taxon>
    </lineage>
</organism>
<proteinExistence type="predicted"/>
<dbReference type="NCBIfam" id="TIGR02532">
    <property type="entry name" value="IV_pilin_GFxxxE"/>
    <property type="match status" value="1"/>
</dbReference>